<comment type="caution">
    <text evidence="1">The sequence shown here is derived from an EMBL/GenBank/DDBJ whole genome shotgun (WGS) entry which is preliminary data.</text>
</comment>
<protein>
    <submittedName>
        <fullName evidence="1">DUF488 domain-containing protein</fullName>
    </submittedName>
</protein>
<dbReference type="EMBL" id="JAJFZV010000009">
    <property type="protein sequence ID" value="MCC3298086.1"/>
    <property type="molecule type" value="Genomic_DNA"/>
</dbReference>
<evidence type="ECO:0000313" key="1">
    <source>
        <dbReference type="EMBL" id="MCC3298086.1"/>
    </source>
</evidence>
<evidence type="ECO:0000313" key="2">
    <source>
        <dbReference type="Proteomes" id="UP001139158"/>
    </source>
</evidence>
<dbReference type="PANTHER" id="PTHR39337">
    <property type="entry name" value="BLR5642 PROTEIN"/>
    <property type="match status" value="1"/>
</dbReference>
<sequence>MASTIEQVRGIGYEGHTIESFLAVLSDARVECVIDVRLNAISRKKGFSKRALTDALTGAGIEYLHLPGLGNPKDNRDGFWKPDTSLASIAHAEYRRMLKSERARAALSVLLEVAETKSVRLLCFEEREERCHRRLILESLENLESSNGAPRPR</sequence>
<gene>
    <name evidence="1" type="ORF">LJ757_09750</name>
</gene>
<accession>A0A9X1ME41</accession>
<dbReference type="Pfam" id="PF04343">
    <property type="entry name" value="DUF488"/>
    <property type="match status" value="1"/>
</dbReference>
<keyword evidence="2" id="KW-1185">Reference proteome</keyword>
<dbReference type="AlphaFoldDB" id="A0A9X1ME41"/>
<dbReference type="Proteomes" id="UP001139158">
    <property type="component" value="Unassembled WGS sequence"/>
</dbReference>
<dbReference type="InterPro" id="IPR007438">
    <property type="entry name" value="DUF488"/>
</dbReference>
<dbReference type="RefSeq" id="WP_227895958.1">
    <property type="nucleotide sequence ID" value="NZ_CP099466.1"/>
</dbReference>
<name>A0A9X1ME41_9MICC</name>
<organism evidence="1 2">
    <name type="scientific">Arthrobacter caoxuetaonis</name>
    <dbReference type="NCBI Taxonomy" id="2886935"/>
    <lineage>
        <taxon>Bacteria</taxon>
        <taxon>Bacillati</taxon>
        <taxon>Actinomycetota</taxon>
        <taxon>Actinomycetes</taxon>
        <taxon>Micrococcales</taxon>
        <taxon>Micrococcaceae</taxon>
        <taxon>Arthrobacter</taxon>
    </lineage>
</organism>
<proteinExistence type="predicted"/>
<dbReference type="PANTHER" id="PTHR39337:SF1">
    <property type="entry name" value="BLR5642 PROTEIN"/>
    <property type="match status" value="1"/>
</dbReference>
<reference evidence="1" key="1">
    <citation type="submission" date="2021-10" db="EMBL/GenBank/DDBJ databases">
        <title>Novel species in genus Arthrobacter.</title>
        <authorList>
            <person name="Liu Y."/>
        </authorList>
    </citation>
    <scope>NUCLEOTIDE SEQUENCE</scope>
    <source>
        <strain evidence="1">Zg-Y453</strain>
    </source>
</reference>